<protein>
    <recommendedName>
        <fullName evidence="5">Pentatricopeptide repeat-containing protein</fullName>
    </recommendedName>
</protein>
<dbReference type="PANTHER" id="PTHR47493:SF1">
    <property type="entry name" value="OS08G0520200 PROTEIN"/>
    <property type="match status" value="1"/>
</dbReference>
<dbReference type="PANTHER" id="PTHR47493">
    <property type="entry name" value="OS08G0520200 PROTEIN"/>
    <property type="match status" value="1"/>
</dbReference>
<feature type="compositionally biased region" description="Basic residues" evidence="2">
    <location>
        <begin position="38"/>
        <end position="48"/>
    </location>
</feature>
<keyword evidence="4" id="KW-1185">Reference proteome</keyword>
<comment type="caution">
    <text evidence="3">The sequence shown here is derived from an EMBL/GenBank/DDBJ whole genome shotgun (WGS) entry which is preliminary data.</text>
</comment>
<accession>A0AAE1MPF0</accession>
<organism evidence="3 4">
    <name type="scientific">Acacia crassicarpa</name>
    <name type="common">northern wattle</name>
    <dbReference type="NCBI Taxonomy" id="499986"/>
    <lineage>
        <taxon>Eukaryota</taxon>
        <taxon>Viridiplantae</taxon>
        <taxon>Streptophyta</taxon>
        <taxon>Embryophyta</taxon>
        <taxon>Tracheophyta</taxon>
        <taxon>Spermatophyta</taxon>
        <taxon>Magnoliopsida</taxon>
        <taxon>eudicotyledons</taxon>
        <taxon>Gunneridae</taxon>
        <taxon>Pentapetalae</taxon>
        <taxon>rosids</taxon>
        <taxon>fabids</taxon>
        <taxon>Fabales</taxon>
        <taxon>Fabaceae</taxon>
        <taxon>Caesalpinioideae</taxon>
        <taxon>mimosoid clade</taxon>
        <taxon>Acacieae</taxon>
        <taxon>Acacia</taxon>
    </lineage>
</organism>
<dbReference type="InterPro" id="IPR002885">
    <property type="entry name" value="PPR_rpt"/>
</dbReference>
<dbReference type="Proteomes" id="UP001293593">
    <property type="component" value="Unassembled WGS sequence"/>
</dbReference>
<proteinExistence type="predicted"/>
<dbReference type="EMBL" id="JAWXYG010000005">
    <property type="protein sequence ID" value="KAK4271855.1"/>
    <property type="molecule type" value="Genomic_DNA"/>
</dbReference>
<sequence>MEVKSFLTSLRPICPTSVVKSSHLPVSSLKKDSESAPKRKVIHRQKQAGRFRSRDSNVDCPSLEKASMKRMSQQLEGLSHEMVVDGFQPKTHTLCALMLYYADNGLFPQAQTIWDQLINSSFVPTLQLTSKLFDAYGKHGHFDEVMKILRYTNSRNFDILPDVYSLAVTCFGKGGQLKLMEDTLKDMVSRGFHIDSLTGNTFLKYYSIFGSLEEMENAYGRLKRSRILVEKEAIRSMALAYMKEEKFYELGEFVRDVGLARKNVGNLLWNLLLLSYAANFKMKSSQREFLRMVEAGFCPDITTFNIRALAFSRMQLFWDLHLSIEHMMHENVVPDLVTHGCVVDAYLDRRIGKNLDFALNKMNPDDLPQVSTDPIVFEALGKGDFQLSSEAFLEFKTQRQWTYRDLILKYLRKHYRRNQIFWNY</sequence>
<dbReference type="Pfam" id="PF01535">
    <property type="entry name" value="PPR"/>
    <property type="match status" value="2"/>
</dbReference>
<dbReference type="InterPro" id="IPR011990">
    <property type="entry name" value="TPR-like_helical_dom_sf"/>
</dbReference>
<dbReference type="Gene3D" id="1.25.40.10">
    <property type="entry name" value="Tetratricopeptide repeat domain"/>
    <property type="match status" value="2"/>
</dbReference>
<evidence type="ECO:0008006" key="5">
    <source>
        <dbReference type="Google" id="ProtNLM"/>
    </source>
</evidence>
<gene>
    <name evidence="3" type="ORF">QN277_020485</name>
</gene>
<evidence type="ECO:0000313" key="3">
    <source>
        <dbReference type="EMBL" id="KAK4271855.1"/>
    </source>
</evidence>
<dbReference type="AlphaFoldDB" id="A0AAE1MPF0"/>
<feature type="region of interest" description="Disordered" evidence="2">
    <location>
        <begin position="25"/>
        <end position="48"/>
    </location>
</feature>
<evidence type="ECO:0000256" key="2">
    <source>
        <dbReference type="SAM" id="MobiDB-lite"/>
    </source>
</evidence>
<dbReference type="NCBIfam" id="TIGR00756">
    <property type="entry name" value="PPR"/>
    <property type="match status" value="1"/>
</dbReference>
<evidence type="ECO:0000256" key="1">
    <source>
        <dbReference type="ARBA" id="ARBA00022737"/>
    </source>
</evidence>
<evidence type="ECO:0000313" key="4">
    <source>
        <dbReference type="Proteomes" id="UP001293593"/>
    </source>
</evidence>
<keyword evidence="1" id="KW-0677">Repeat</keyword>
<reference evidence="3" key="1">
    <citation type="submission" date="2023-10" db="EMBL/GenBank/DDBJ databases">
        <title>Chromosome-level genome of the transformable northern wattle, Acacia crassicarpa.</title>
        <authorList>
            <person name="Massaro I."/>
            <person name="Sinha N.R."/>
            <person name="Poethig S."/>
            <person name="Leichty A.R."/>
        </authorList>
    </citation>
    <scope>NUCLEOTIDE SEQUENCE</scope>
    <source>
        <strain evidence="3">Acra3RX</strain>
        <tissue evidence="3">Leaf</tissue>
    </source>
</reference>
<name>A0AAE1MPF0_9FABA</name>